<dbReference type="GO" id="GO:0005524">
    <property type="term" value="F:ATP binding"/>
    <property type="evidence" value="ECO:0007669"/>
    <property type="project" value="UniProtKB-KW"/>
</dbReference>
<dbReference type="OrthoDB" id="2015992at2759"/>
<dbReference type="PANTHER" id="PTHR23407:SF1">
    <property type="entry name" value="5-FORMYLTETRAHYDROFOLATE CYCLO-LIGASE"/>
    <property type="match status" value="1"/>
</dbReference>
<dbReference type="InterPro" id="IPR002698">
    <property type="entry name" value="FTHF_cligase"/>
</dbReference>
<keyword evidence="6" id="KW-0479">Metal-binding</keyword>
<protein>
    <recommendedName>
        <fullName evidence="5 6">5-formyltetrahydrofolate cyclo-ligase</fullName>
        <ecNumber evidence="5 6">6.3.3.2</ecNumber>
    </recommendedName>
</protein>
<keyword evidence="2 6" id="KW-0547">Nucleotide-binding</keyword>
<gene>
    <name evidence="7" type="ORF">MUK42_10605</name>
</gene>
<dbReference type="GO" id="GO:0046872">
    <property type="term" value="F:metal ion binding"/>
    <property type="evidence" value="ECO:0007669"/>
    <property type="project" value="UniProtKB-KW"/>
</dbReference>
<comment type="catalytic activity">
    <reaction evidence="4 6">
        <text>(6S)-5-formyl-5,6,7,8-tetrahydrofolate + ATP = (6R)-5,10-methenyltetrahydrofolate + ADP + phosphate</text>
        <dbReference type="Rhea" id="RHEA:10488"/>
        <dbReference type="ChEBI" id="CHEBI:30616"/>
        <dbReference type="ChEBI" id="CHEBI:43474"/>
        <dbReference type="ChEBI" id="CHEBI:57455"/>
        <dbReference type="ChEBI" id="CHEBI:57457"/>
        <dbReference type="ChEBI" id="CHEBI:456216"/>
        <dbReference type="EC" id="6.3.3.2"/>
    </reaction>
</comment>
<dbReference type="PANTHER" id="PTHR23407">
    <property type="entry name" value="ATPASE INHIBITOR/5-FORMYLTETRAHYDROFOLATE CYCLO-LIGASE"/>
    <property type="match status" value="1"/>
</dbReference>
<dbReference type="InterPro" id="IPR024185">
    <property type="entry name" value="FTHF_cligase-like_sf"/>
</dbReference>
<dbReference type="GO" id="GO:0035999">
    <property type="term" value="P:tetrahydrofolate interconversion"/>
    <property type="evidence" value="ECO:0007669"/>
    <property type="project" value="TreeGrafter"/>
</dbReference>
<evidence type="ECO:0000256" key="4">
    <source>
        <dbReference type="ARBA" id="ARBA00036539"/>
    </source>
</evidence>
<comment type="cofactor">
    <cofactor evidence="6">
        <name>Mg(2+)</name>
        <dbReference type="ChEBI" id="CHEBI:18420"/>
    </cofactor>
</comment>
<evidence type="ECO:0000256" key="3">
    <source>
        <dbReference type="ARBA" id="ARBA00022840"/>
    </source>
</evidence>
<reference evidence="7" key="1">
    <citation type="submission" date="2022-05" db="EMBL/GenBank/DDBJ databases">
        <title>The Musa troglodytarum L. genome provides insights into the mechanism of non-climacteric behaviour and enrichment of carotenoids.</title>
        <authorList>
            <person name="Wang J."/>
        </authorList>
    </citation>
    <scope>NUCLEOTIDE SEQUENCE</scope>
    <source>
        <tissue evidence="7">Leaf</tissue>
    </source>
</reference>
<proteinExistence type="inferred from homology"/>
<dbReference type="GO" id="GO:0009396">
    <property type="term" value="P:folic acid-containing compound biosynthetic process"/>
    <property type="evidence" value="ECO:0007669"/>
    <property type="project" value="TreeGrafter"/>
</dbReference>
<evidence type="ECO:0000256" key="6">
    <source>
        <dbReference type="RuleBase" id="RU361279"/>
    </source>
</evidence>
<keyword evidence="3 6" id="KW-0067">ATP-binding</keyword>
<dbReference type="AlphaFoldDB" id="A0A9E7GLS0"/>
<evidence type="ECO:0000256" key="5">
    <source>
        <dbReference type="ARBA" id="ARBA00038966"/>
    </source>
</evidence>
<evidence type="ECO:0000313" key="8">
    <source>
        <dbReference type="Proteomes" id="UP001055439"/>
    </source>
</evidence>
<dbReference type="FunFam" id="3.40.50.10420:FF:000003">
    <property type="entry name" value="5-formyltetrahydrofolate cyclo-ligase"/>
    <property type="match status" value="1"/>
</dbReference>
<evidence type="ECO:0000313" key="7">
    <source>
        <dbReference type="EMBL" id="URE14687.1"/>
    </source>
</evidence>
<dbReference type="EC" id="6.3.3.2" evidence="5 6"/>
<dbReference type="Pfam" id="PF01812">
    <property type="entry name" value="5-FTHF_cyc-lig"/>
    <property type="match status" value="1"/>
</dbReference>
<keyword evidence="6" id="KW-0460">Magnesium</keyword>
<evidence type="ECO:0000256" key="2">
    <source>
        <dbReference type="ARBA" id="ARBA00022741"/>
    </source>
</evidence>
<sequence>MRADGGGVQLKKVASFWMIRHPHPSSPPSSAVPLRFVAGPSGPPAAVAMAEAAVVLQKKRALRSQIRRELKVFSPAQREQEDVAIQNLVLNSPWFKSSKGLCAYISCEALREVDTSKIVAEVLKNSDAEHGLQVKKKLYVPRVEDKNSHMRMLRISKIEDLVANSMDILEPSPVDADQNECEDVMLATQPIDLFLLPGLAFDRHGRRLGRGGGYYDVFLQKYEELANQQKWKQPLRVALAYPVQIVDGDLIPMTVTDVPVDAVVSADGVIPISPAALERILKIIILEI</sequence>
<dbReference type="GO" id="GO:0030272">
    <property type="term" value="F:5-formyltetrahydrofolate cyclo-ligase activity"/>
    <property type="evidence" value="ECO:0007669"/>
    <property type="project" value="UniProtKB-EC"/>
</dbReference>
<organism evidence="7 8">
    <name type="scientific">Musa troglodytarum</name>
    <name type="common">fe'i banana</name>
    <dbReference type="NCBI Taxonomy" id="320322"/>
    <lineage>
        <taxon>Eukaryota</taxon>
        <taxon>Viridiplantae</taxon>
        <taxon>Streptophyta</taxon>
        <taxon>Embryophyta</taxon>
        <taxon>Tracheophyta</taxon>
        <taxon>Spermatophyta</taxon>
        <taxon>Magnoliopsida</taxon>
        <taxon>Liliopsida</taxon>
        <taxon>Zingiberales</taxon>
        <taxon>Musaceae</taxon>
        <taxon>Musa</taxon>
    </lineage>
</organism>
<comment type="similarity">
    <text evidence="1 6">Belongs to the 5-formyltetrahydrofolate cyclo-ligase family.</text>
</comment>
<dbReference type="SUPFAM" id="SSF100950">
    <property type="entry name" value="NagB/RpiA/CoA transferase-like"/>
    <property type="match status" value="1"/>
</dbReference>
<dbReference type="Gene3D" id="3.40.50.10420">
    <property type="entry name" value="NagB/RpiA/CoA transferase-like"/>
    <property type="match status" value="1"/>
</dbReference>
<dbReference type="Proteomes" id="UP001055439">
    <property type="component" value="Chromosome 7"/>
</dbReference>
<dbReference type="NCBIfam" id="TIGR02727">
    <property type="entry name" value="MTHFS_bact"/>
    <property type="match status" value="1"/>
</dbReference>
<dbReference type="EMBL" id="CP097509">
    <property type="protein sequence ID" value="URE14687.1"/>
    <property type="molecule type" value="Genomic_DNA"/>
</dbReference>
<keyword evidence="8" id="KW-1185">Reference proteome</keyword>
<name>A0A9E7GLS0_9LILI</name>
<evidence type="ECO:0000256" key="1">
    <source>
        <dbReference type="ARBA" id="ARBA00010638"/>
    </source>
</evidence>
<accession>A0A9E7GLS0</accession>
<dbReference type="InterPro" id="IPR037171">
    <property type="entry name" value="NagB/RpiA_transferase-like"/>
</dbReference>
<dbReference type="GO" id="GO:0005739">
    <property type="term" value="C:mitochondrion"/>
    <property type="evidence" value="ECO:0007669"/>
    <property type="project" value="TreeGrafter"/>
</dbReference>